<dbReference type="Proteomes" id="UP000053989">
    <property type="component" value="Unassembled WGS sequence"/>
</dbReference>
<gene>
    <name evidence="1" type="ORF">SCLCIDRAFT_109804</name>
</gene>
<evidence type="ECO:0008006" key="3">
    <source>
        <dbReference type="Google" id="ProtNLM"/>
    </source>
</evidence>
<dbReference type="OrthoDB" id="2617920at2759"/>
<dbReference type="InParanoid" id="A0A0C3APE0"/>
<dbReference type="STRING" id="1036808.A0A0C3APE0"/>
<accession>A0A0C3APE0</accession>
<evidence type="ECO:0000313" key="2">
    <source>
        <dbReference type="Proteomes" id="UP000053989"/>
    </source>
</evidence>
<evidence type="ECO:0000313" key="1">
    <source>
        <dbReference type="EMBL" id="KIM66837.1"/>
    </source>
</evidence>
<dbReference type="InterPro" id="IPR011333">
    <property type="entry name" value="SKP1/BTB/POZ_sf"/>
</dbReference>
<dbReference type="HOGENOM" id="CLU_047592_4_0_1"/>
<dbReference type="Gene3D" id="3.30.710.10">
    <property type="entry name" value="Potassium Channel Kv1.1, Chain A"/>
    <property type="match status" value="1"/>
</dbReference>
<sequence length="291" mass="33909">MTTPGTFTRHPEYYFDNGTYIIRVEDKLYKLFHPILTSESPVFAHLFSLPPERETVEGTIDTFPILIDPDLTADVFDLFVKLKFACPRPTANYSEKNLKDFLRFIDKYQCSDRVHSFVTSCIIEKIFCFHPSELIDLGIKYRIWELLERGFTRLCEIPVLKVQRTHRIQMGLDVYAAFIYVKTHLDAYTHTVAAEPPVMVHADSCSDHKGCAEDWVTVWWNGMGRLLLDAKNPHPFDKALDHFKLLQFGRVGEDCKRCMFSNVLLVNIPLAHSHRFVIRVRDRLVQKFIHT</sequence>
<organism evidence="1 2">
    <name type="scientific">Scleroderma citrinum Foug A</name>
    <dbReference type="NCBI Taxonomy" id="1036808"/>
    <lineage>
        <taxon>Eukaryota</taxon>
        <taxon>Fungi</taxon>
        <taxon>Dikarya</taxon>
        <taxon>Basidiomycota</taxon>
        <taxon>Agaricomycotina</taxon>
        <taxon>Agaricomycetes</taxon>
        <taxon>Agaricomycetidae</taxon>
        <taxon>Boletales</taxon>
        <taxon>Sclerodermatineae</taxon>
        <taxon>Sclerodermataceae</taxon>
        <taxon>Scleroderma</taxon>
    </lineage>
</organism>
<dbReference type="AlphaFoldDB" id="A0A0C3APE0"/>
<reference evidence="2" key="2">
    <citation type="submission" date="2015-01" db="EMBL/GenBank/DDBJ databases">
        <title>Evolutionary Origins and Diversification of the Mycorrhizal Mutualists.</title>
        <authorList>
            <consortium name="DOE Joint Genome Institute"/>
            <consortium name="Mycorrhizal Genomics Consortium"/>
            <person name="Kohler A."/>
            <person name="Kuo A."/>
            <person name="Nagy L.G."/>
            <person name="Floudas D."/>
            <person name="Copeland A."/>
            <person name="Barry K.W."/>
            <person name="Cichocki N."/>
            <person name="Veneault-Fourrey C."/>
            <person name="LaButti K."/>
            <person name="Lindquist E.A."/>
            <person name="Lipzen A."/>
            <person name="Lundell T."/>
            <person name="Morin E."/>
            <person name="Murat C."/>
            <person name="Riley R."/>
            <person name="Ohm R."/>
            <person name="Sun H."/>
            <person name="Tunlid A."/>
            <person name="Henrissat B."/>
            <person name="Grigoriev I.V."/>
            <person name="Hibbett D.S."/>
            <person name="Martin F."/>
        </authorList>
    </citation>
    <scope>NUCLEOTIDE SEQUENCE [LARGE SCALE GENOMIC DNA]</scope>
    <source>
        <strain evidence="2">Foug A</strain>
    </source>
</reference>
<proteinExistence type="predicted"/>
<dbReference type="EMBL" id="KN822015">
    <property type="protein sequence ID" value="KIM66837.1"/>
    <property type="molecule type" value="Genomic_DNA"/>
</dbReference>
<name>A0A0C3APE0_9AGAM</name>
<protein>
    <recommendedName>
        <fullName evidence="3">BTB domain-containing protein</fullName>
    </recommendedName>
</protein>
<keyword evidence="2" id="KW-1185">Reference proteome</keyword>
<reference evidence="1 2" key="1">
    <citation type="submission" date="2014-04" db="EMBL/GenBank/DDBJ databases">
        <authorList>
            <consortium name="DOE Joint Genome Institute"/>
            <person name="Kuo A."/>
            <person name="Kohler A."/>
            <person name="Nagy L.G."/>
            <person name="Floudas D."/>
            <person name="Copeland A."/>
            <person name="Barry K.W."/>
            <person name="Cichocki N."/>
            <person name="Veneault-Fourrey C."/>
            <person name="LaButti K."/>
            <person name="Lindquist E.A."/>
            <person name="Lipzen A."/>
            <person name="Lundell T."/>
            <person name="Morin E."/>
            <person name="Murat C."/>
            <person name="Sun H."/>
            <person name="Tunlid A."/>
            <person name="Henrissat B."/>
            <person name="Grigoriev I.V."/>
            <person name="Hibbett D.S."/>
            <person name="Martin F."/>
            <person name="Nordberg H.P."/>
            <person name="Cantor M.N."/>
            <person name="Hua S.X."/>
        </authorList>
    </citation>
    <scope>NUCLEOTIDE SEQUENCE [LARGE SCALE GENOMIC DNA]</scope>
    <source>
        <strain evidence="1 2">Foug A</strain>
    </source>
</reference>